<dbReference type="InterPro" id="IPR003481">
    <property type="entry name" value="FliD_N"/>
</dbReference>
<dbReference type="GO" id="GO:0009424">
    <property type="term" value="C:bacterial-type flagellum hook"/>
    <property type="evidence" value="ECO:0007669"/>
    <property type="project" value="UniProtKB-UniRule"/>
</dbReference>
<proteinExistence type="inferred from homology"/>
<keyword evidence="3" id="KW-0175">Coiled coil</keyword>
<comment type="subunit">
    <text evidence="2 5">Homopentamer.</text>
</comment>
<dbReference type="GO" id="GO:0009421">
    <property type="term" value="C:bacterial-type flagellum filament cap"/>
    <property type="evidence" value="ECO:0007669"/>
    <property type="project" value="InterPro"/>
</dbReference>
<dbReference type="NCBIfam" id="NF005833">
    <property type="entry name" value="PRK07737.1"/>
    <property type="match status" value="1"/>
</dbReference>
<gene>
    <name evidence="8" type="ORF">AP3564_08355</name>
    <name evidence="9" type="ORF">AZI98_15720</name>
</gene>
<dbReference type="Pfam" id="PF02465">
    <property type="entry name" value="FliD_N"/>
    <property type="match status" value="1"/>
</dbReference>
<dbReference type="RefSeq" id="WP_063389204.1">
    <property type="nucleotide sequence ID" value="NZ_CP017703.1"/>
</dbReference>
<reference evidence="9 10" key="1">
    <citation type="submission" date="2016-04" db="EMBL/GenBank/DDBJ databases">
        <title>Draft genome sequence of Aeribacillus pallidus 8m3 from petroleum reservoir.</title>
        <authorList>
            <person name="Poltaraus A.B."/>
            <person name="Nazina T.N."/>
            <person name="Tourova T.P."/>
            <person name="Malakho S.M."/>
            <person name="Korshunova A.V."/>
            <person name="Sokolova D.S."/>
        </authorList>
    </citation>
    <scope>NUCLEOTIDE SEQUENCE [LARGE SCALE GENOMIC DNA]</scope>
    <source>
        <strain evidence="9 10">8m3</strain>
    </source>
</reference>
<evidence type="ECO:0000313" key="11">
    <source>
        <dbReference type="Proteomes" id="UP000214606"/>
    </source>
</evidence>
<evidence type="ECO:0000313" key="9">
    <source>
        <dbReference type="EMBL" id="KZN95075.1"/>
    </source>
</evidence>
<evidence type="ECO:0000313" key="8">
    <source>
        <dbReference type="EMBL" id="ASS90238.1"/>
    </source>
</evidence>
<evidence type="ECO:0000256" key="2">
    <source>
        <dbReference type="ARBA" id="ARBA00011255"/>
    </source>
</evidence>
<accession>A0A165WKZ2</accession>
<dbReference type="Proteomes" id="UP000214606">
    <property type="component" value="Chromosome"/>
</dbReference>
<dbReference type="InterPro" id="IPR040026">
    <property type="entry name" value="FliD"/>
</dbReference>
<organism evidence="9 10">
    <name type="scientific">Aeribacillus pallidus</name>
    <dbReference type="NCBI Taxonomy" id="33936"/>
    <lineage>
        <taxon>Bacteria</taxon>
        <taxon>Bacillati</taxon>
        <taxon>Bacillota</taxon>
        <taxon>Bacilli</taxon>
        <taxon>Bacillales</taxon>
        <taxon>Bacillaceae</taxon>
        <taxon>Aeribacillus</taxon>
    </lineage>
</organism>
<dbReference type="STRING" id="33936.AZI98_15720"/>
<comment type="subcellular location">
    <subcellularLocation>
        <location evidence="5">Secreted</location>
    </subcellularLocation>
    <subcellularLocation>
        <location evidence="5">Bacterial flagellum</location>
    </subcellularLocation>
</comment>
<dbReference type="GO" id="GO:0071973">
    <property type="term" value="P:bacterial-type flagellum-dependent cell motility"/>
    <property type="evidence" value="ECO:0007669"/>
    <property type="project" value="TreeGrafter"/>
</dbReference>
<keyword evidence="9" id="KW-0966">Cell projection</keyword>
<dbReference type="EMBL" id="LWBR01000065">
    <property type="protein sequence ID" value="KZN95075.1"/>
    <property type="molecule type" value="Genomic_DNA"/>
</dbReference>
<evidence type="ECO:0000313" key="10">
    <source>
        <dbReference type="Proteomes" id="UP000076476"/>
    </source>
</evidence>
<name>A0A165WKZ2_9BACI</name>
<dbReference type="Pfam" id="PF07196">
    <property type="entry name" value="Flagellin_IN"/>
    <property type="match status" value="1"/>
</dbReference>
<sequence>MRIVGLASGMDIDALVKDLMKAERIPLDKMVQQKQIFEWQRDSYREINKLLDELDRLIFDGVYRLSNFRQKKVTSSDESAVVAKAINASANTSTAIEVQQLAKAATYSAATLNNFTSGARTLKFEVTDPGSTETREVTINIGENDTLDDVIYKINSSNLGVTGMKLKDSSGVERLVLTNNKTGEGGTIKAADSETFDFLQSLGFSLDDTTFNLIPETAGQNAKVKINGYETVQTSNTFTIAGIEYTIKNVTTSPVTISTSTDVDAILDTIVKFVNKYNEVIEKINGKLTEERFRNFPPLTDEQKEEMTEKQIELWEEKAKSGLLRGDAILTSGLNQMRLDLYSPVAGDALKGFKQLTDIGISTTANYLDRGKLTIDENKLREKIQENPEAIYKLFMSDGESYNDKGIARRLRDSLKGMMTKIKDKAGTSLSTNDQFTIGKNLKDLDNRINAFQDRLIQIESRYYRQFTAMEQAIQRANQQSAYLMQLFGGGA</sequence>
<evidence type="ECO:0000256" key="4">
    <source>
        <dbReference type="ARBA" id="ARBA00023143"/>
    </source>
</evidence>
<dbReference type="GO" id="GO:0007155">
    <property type="term" value="P:cell adhesion"/>
    <property type="evidence" value="ECO:0007669"/>
    <property type="project" value="InterPro"/>
</dbReference>
<dbReference type="InterPro" id="IPR010810">
    <property type="entry name" value="Flagellin_hook_IN_motif"/>
</dbReference>
<reference evidence="8 11" key="2">
    <citation type="submission" date="2016-10" db="EMBL/GenBank/DDBJ databases">
        <title>The whole genome sequencing and assembly of Aeribacillus pallidus KCTC3564 strain.</title>
        <authorList>
            <person name="Lee Y.-J."/>
            <person name="Park M.-K."/>
            <person name="Yi H."/>
            <person name="Bahn Y.-S."/>
            <person name="Kim J.F."/>
            <person name="Lee D.-W."/>
        </authorList>
    </citation>
    <scope>NUCLEOTIDE SEQUENCE [LARGE SCALE GENOMIC DNA]</scope>
    <source>
        <strain evidence="8 11">KCTC3564</strain>
    </source>
</reference>
<keyword evidence="10" id="KW-1185">Reference proteome</keyword>
<dbReference type="KEGG" id="apak:AP3564_08355"/>
<evidence type="ECO:0000256" key="3">
    <source>
        <dbReference type="ARBA" id="ARBA00023054"/>
    </source>
</evidence>
<dbReference type="OrthoDB" id="9776025at2"/>
<evidence type="ECO:0000256" key="5">
    <source>
        <dbReference type="RuleBase" id="RU362066"/>
    </source>
</evidence>
<evidence type="ECO:0000256" key="1">
    <source>
        <dbReference type="ARBA" id="ARBA00009764"/>
    </source>
</evidence>
<keyword evidence="9" id="KW-0969">Cilium</keyword>
<dbReference type="Pfam" id="PF07195">
    <property type="entry name" value="FliD_C"/>
    <property type="match status" value="1"/>
</dbReference>
<protein>
    <recommendedName>
        <fullName evidence="5">Flagellar hook-associated protein 2</fullName>
        <shortName evidence="5">HAP2</shortName>
    </recommendedName>
    <alternativeName>
        <fullName evidence="5">Flagellar cap protein</fullName>
    </alternativeName>
</protein>
<evidence type="ECO:0000259" key="6">
    <source>
        <dbReference type="Pfam" id="PF02465"/>
    </source>
</evidence>
<feature type="domain" description="Flagellar hook-associated protein 2 N-terminal" evidence="6">
    <location>
        <begin position="8"/>
        <end position="105"/>
    </location>
</feature>
<comment type="similarity">
    <text evidence="1 5">Belongs to the FliD family.</text>
</comment>
<feature type="domain" description="Flagellar hook-associated protein 2 C-terminal" evidence="7">
    <location>
        <begin position="219"/>
        <end position="479"/>
    </location>
</feature>
<keyword evidence="9" id="KW-0282">Flagellum</keyword>
<dbReference type="AlphaFoldDB" id="A0A165WKZ2"/>
<keyword evidence="4 5" id="KW-0975">Bacterial flagellum</keyword>
<dbReference type="EMBL" id="CP017703">
    <property type="protein sequence ID" value="ASS90238.1"/>
    <property type="molecule type" value="Genomic_DNA"/>
</dbReference>
<dbReference type="PANTHER" id="PTHR30288">
    <property type="entry name" value="FLAGELLAR CAP/ASSEMBLY PROTEIN FLID"/>
    <property type="match status" value="1"/>
</dbReference>
<dbReference type="InterPro" id="IPR010809">
    <property type="entry name" value="FliD_C"/>
</dbReference>
<dbReference type="Proteomes" id="UP000076476">
    <property type="component" value="Unassembled WGS sequence"/>
</dbReference>
<comment type="function">
    <text evidence="5">Required for morphogenesis and for the elongation of the flagellar filament by facilitating polymerization of the flagellin monomers at the tip of growing filament. Forms a capping structure, which prevents flagellin subunits (transported through the central channel of the flagellum) from leaking out without polymerization at the distal end.</text>
</comment>
<dbReference type="PANTHER" id="PTHR30288:SF0">
    <property type="entry name" value="FLAGELLAR HOOK-ASSOCIATED PROTEIN 2"/>
    <property type="match status" value="1"/>
</dbReference>
<dbReference type="GO" id="GO:0005576">
    <property type="term" value="C:extracellular region"/>
    <property type="evidence" value="ECO:0007669"/>
    <property type="project" value="UniProtKB-SubCell"/>
</dbReference>
<evidence type="ECO:0000259" key="7">
    <source>
        <dbReference type="Pfam" id="PF07195"/>
    </source>
</evidence>
<keyword evidence="5" id="KW-0964">Secreted</keyword>